<dbReference type="InterPro" id="IPR018062">
    <property type="entry name" value="HTH_AraC-typ_CS"/>
</dbReference>
<feature type="domain" description="HTH araC/xylS-type" evidence="4">
    <location>
        <begin position="245"/>
        <end position="343"/>
    </location>
</feature>
<evidence type="ECO:0000313" key="5">
    <source>
        <dbReference type="EMBL" id="OCX21378.1"/>
    </source>
</evidence>
<dbReference type="InterPro" id="IPR009057">
    <property type="entry name" value="Homeodomain-like_sf"/>
</dbReference>
<dbReference type="GO" id="GO:0003700">
    <property type="term" value="F:DNA-binding transcription factor activity"/>
    <property type="evidence" value="ECO:0007669"/>
    <property type="project" value="InterPro"/>
</dbReference>
<dbReference type="Pfam" id="PF01965">
    <property type="entry name" value="DJ-1_PfpI"/>
    <property type="match status" value="1"/>
</dbReference>
<sequence>MNLIEWHARRQLRCPLERKFEFHATAEGTFKLHVVLLPGFSQFSLSAFIDPLCCANALFGRRLFEWQTVGLQAAPVASSSGMLFDVAASLADCLCEDEATALVLVGGDQIEDALSPQLRAFLRRQVRSNIPIYAVGTATWLLAEAGVLRSGARCTIHWTKLAALSETFQDLIVEDVLFSQEGNIVTCAGGFAAFDLAAEIVKECCGSDLAQRICQQLIAEGWRSGERWQSIPFGLKNTGAGAKMLQVVKLMEKNTEAPLSLDELAQRVSLSRRQLERLFEKHLSTTPHKYYMSVRLRKARQLLENTNMPVIDVAIACGYISSSHFSKSFKDYFQTLPSQTRAPAPVLDNRFAA</sequence>
<dbReference type="STRING" id="1566387.QV13_06850"/>
<dbReference type="Gene3D" id="3.40.50.880">
    <property type="match status" value="1"/>
</dbReference>
<dbReference type="SUPFAM" id="SSF46689">
    <property type="entry name" value="Homeodomain-like"/>
    <property type="match status" value="2"/>
</dbReference>
<name>A0A1C2E310_9HYPH</name>
<keyword evidence="2" id="KW-0238">DNA-binding</keyword>
<dbReference type="PROSITE" id="PS01124">
    <property type="entry name" value="HTH_ARAC_FAMILY_2"/>
    <property type="match status" value="1"/>
</dbReference>
<dbReference type="InterPro" id="IPR018060">
    <property type="entry name" value="HTH_AraC"/>
</dbReference>
<keyword evidence="1" id="KW-0805">Transcription regulation</keyword>
<comment type="caution">
    <text evidence="5">The sequence shown here is derived from an EMBL/GenBank/DDBJ whole genome shotgun (WGS) entry which is preliminary data.</text>
</comment>
<evidence type="ECO:0000259" key="4">
    <source>
        <dbReference type="PROSITE" id="PS01124"/>
    </source>
</evidence>
<dbReference type="CDD" id="cd03136">
    <property type="entry name" value="GATase1_AraC_ArgR_like"/>
    <property type="match status" value="1"/>
</dbReference>
<reference evidence="5 6" key="1">
    <citation type="submission" date="2016-08" db="EMBL/GenBank/DDBJ databases">
        <title>Whole genome sequence of Mesorhizobium sp. strain UASWS1009 isolated from industrial sewage.</title>
        <authorList>
            <person name="Crovadore J."/>
            <person name="Calmin G."/>
            <person name="Chablais R."/>
            <person name="Cochard B."/>
            <person name="Lefort F."/>
        </authorList>
    </citation>
    <scope>NUCLEOTIDE SEQUENCE [LARGE SCALE GENOMIC DNA]</scope>
    <source>
        <strain evidence="5 6">UASWS1009</strain>
    </source>
</reference>
<dbReference type="Gene3D" id="1.10.10.60">
    <property type="entry name" value="Homeodomain-like"/>
    <property type="match status" value="2"/>
</dbReference>
<dbReference type="PANTHER" id="PTHR43280:SF28">
    <property type="entry name" value="HTH-TYPE TRANSCRIPTIONAL ACTIVATOR RHAS"/>
    <property type="match status" value="1"/>
</dbReference>
<evidence type="ECO:0000313" key="6">
    <source>
        <dbReference type="Proteomes" id="UP000094412"/>
    </source>
</evidence>
<gene>
    <name evidence="5" type="ORF">QV13_06850</name>
</gene>
<dbReference type="EMBL" id="MDEO01000028">
    <property type="protein sequence ID" value="OCX21378.1"/>
    <property type="molecule type" value="Genomic_DNA"/>
</dbReference>
<dbReference type="Pfam" id="PF12833">
    <property type="entry name" value="HTH_18"/>
    <property type="match status" value="1"/>
</dbReference>
<dbReference type="InterPro" id="IPR002818">
    <property type="entry name" value="DJ-1/PfpI"/>
</dbReference>
<keyword evidence="3" id="KW-0804">Transcription</keyword>
<organism evidence="5 6">
    <name type="scientific">Mesorhizobium hungaricum</name>
    <dbReference type="NCBI Taxonomy" id="1566387"/>
    <lineage>
        <taxon>Bacteria</taxon>
        <taxon>Pseudomonadati</taxon>
        <taxon>Pseudomonadota</taxon>
        <taxon>Alphaproteobacteria</taxon>
        <taxon>Hyphomicrobiales</taxon>
        <taxon>Phyllobacteriaceae</taxon>
        <taxon>Mesorhizobium</taxon>
    </lineage>
</organism>
<evidence type="ECO:0000256" key="3">
    <source>
        <dbReference type="ARBA" id="ARBA00023163"/>
    </source>
</evidence>
<dbReference type="Proteomes" id="UP000094412">
    <property type="component" value="Unassembled WGS sequence"/>
</dbReference>
<dbReference type="OrthoDB" id="8421133at2"/>
<dbReference type="GO" id="GO:0043565">
    <property type="term" value="F:sequence-specific DNA binding"/>
    <property type="evidence" value="ECO:0007669"/>
    <property type="project" value="InterPro"/>
</dbReference>
<dbReference type="InterPro" id="IPR029062">
    <property type="entry name" value="Class_I_gatase-like"/>
</dbReference>
<accession>A0A1C2E310</accession>
<proteinExistence type="predicted"/>
<dbReference type="SUPFAM" id="SSF52317">
    <property type="entry name" value="Class I glutamine amidotransferase-like"/>
    <property type="match status" value="1"/>
</dbReference>
<evidence type="ECO:0000256" key="2">
    <source>
        <dbReference type="ARBA" id="ARBA00023125"/>
    </source>
</evidence>
<protein>
    <recommendedName>
        <fullName evidence="4">HTH araC/xylS-type domain-containing protein</fullName>
    </recommendedName>
</protein>
<dbReference type="PANTHER" id="PTHR43280">
    <property type="entry name" value="ARAC-FAMILY TRANSCRIPTIONAL REGULATOR"/>
    <property type="match status" value="1"/>
</dbReference>
<dbReference type="PROSITE" id="PS00041">
    <property type="entry name" value="HTH_ARAC_FAMILY_1"/>
    <property type="match status" value="1"/>
</dbReference>
<dbReference type="SMART" id="SM00342">
    <property type="entry name" value="HTH_ARAC"/>
    <property type="match status" value="1"/>
</dbReference>
<evidence type="ECO:0000256" key="1">
    <source>
        <dbReference type="ARBA" id="ARBA00023015"/>
    </source>
</evidence>
<dbReference type="AlphaFoldDB" id="A0A1C2E310"/>
<dbReference type="RefSeq" id="WP_065997038.1">
    <property type="nucleotide sequence ID" value="NZ_MDEO01000028.1"/>
</dbReference>
<keyword evidence="6" id="KW-1185">Reference proteome</keyword>